<evidence type="ECO:0000313" key="11">
    <source>
        <dbReference type="Proteomes" id="UP000000503"/>
    </source>
</evidence>
<accession>F8F0K5</accession>
<evidence type="ECO:0000256" key="1">
    <source>
        <dbReference type="ARBA" id="ARBA00022516"/>
    </source>
</evidence>
<dbReference type="eggNOG" id="COG0736">
    <property type="taxonomic scope" value="Bacteria"/>
</dbReference>
<keyword evidence="4 8" id="KW-0276">Fatty acid metabolism</keyword>
<comment type="similarity">
    <text evidence="8">Belongs to the P-Pant transferase superfamily. AcpS family.</text>
</comment>
<evidence type="ECO:0000259" key="9">
    <source>
        <dbReference type="Pfam" id="PF01648"/>
    </source>
</evidence>
<dbReference type="Proteomes" id="UP000000503">
    <property type="component" value="Chromosome"/>
</dbReference>
<reference evidence="11" key="1">
    <citation type="journal article" date="2013" name="Stand. Genomic Sci.">
        <title>Genome sequence of the thermophilic fresh-water bacterium Spirochaeta caldaria type strain (H1(T)), reclassification of Spirochaeta caldaria, Spirochaeta stenostrepta, and Spirochaeta zuelzerae in the genus Treponema as Treponema caldaria comb. nov., Treponema stenostrepta comb. nov., and Treponema zuelzerae comb. nov., and emendation of the genus Treponema.</title>
        <authorList>
            <person name="Abt B."/>
            <person name="Goker M."/>
            <person name="Scheuner C."/>
            <person name="Han C."/>
            <person name="Lu M."/>
            <person name="Misra M."/>
            <person name="Lapidus A."/>
            <person name="Nolan M."/>
            <person name="Lucas S."/>
            <person name="Hammon N."/>
            <person name="Deshpande S."/>
            <person name="Cheng J.F."/>
            <person name="Tapia R."/>
            <person name="Goodwin L.A."/>
            <person name="Pitluck S."/>
            <person name="Liolios K."/>
            <person name="Pagani I."/>
            <person name="Ivanova N."/>
            <person name="Mavromatis K."/>
            <person name="Mikhailova N."/>
            <person name="Huntemann M."/>
            <person name="Pati A."/>
            <person name="Chen A."/>
            <person name="Palaniappan K."/>
            <person name="Land M."/>
            <person name="Hauser L."/>
            <person name="Jeffries C.D."/>
            <person name="Rohde M."/>
            <person name="Spring S."/>
            <person name="Gronow S."/>
            <person name="Detter J.C."/>
            <person name="Bristow J."/>
            <person name="Eisen J.A."/>
            <person name="Markowitz V."/>
            <person name="Hugenholtz P."/>
            <person name="Kyrpides N.C."/>
            <person name="Woyke T."/>
            <person name="Klenk H.P."/>
        </authorList>
    </citation>
    <scope>NUCLEOTIDE SEQUENCE</scope>
    <source>
        <strain evidence="11">ATCC 51460 / DSM 7334 / H1</strain>
    </source>
</reference>
<dbReference type="HOGENOM" id="CLU_089696_0_2_12"/>
<dbReference type="NCBIfam" id="NF000832">
    <property type="entry name" value="PRK00070.3-2"/>
    <property type="match status" value="1"/>
</dbReference>
<comment type="catalytic activity">
    <reaction evidence="8">
        <text>apo-[ACP] + CoA = holo-[ACP] + adenosine 3',5'-bisphosphate + H(+)</text>
        <dbReference type="Rhea" id="RHEA:12068"/>
        <dbReference type="Rhea" id="RHEA-COMP:9685"/>
        <dbReference type="Rhea" id="RHEA-COMP:9690"/>
        <dbReference type="ChEBI" id="CHEBI:15378"/>
        <dbReference type="ChEBI" id="CHEBI:29999"/>
        <dbReference type="ChEBI" id="CHEBI:57287"/>
        <dbReference type="ChEBI" id="CHEBI:58343"/>
        <dbReference type="ChEBI" id="CHEBI:64479"/>
        <dbReference type="EC" id="2.7.8.7"/>
    </reaction>
</comment>
<dbReference type="Gene3D" id="3.90.470.20">
    <property type="entry name" value="4'-phosphopantetheinyl transferase domain"/>
    <property type="match status" value="1"/>
</dbReference>
<keyword evidence="6 8" id="KW-0443">Lipid metabolism</keyword>
<dbReference type="InterPro" id="IPR037143">
    <property type="entry name" value="4-PPantetheinyl_Trfase_dom_sf"/>
</dbReference>
<dbReference type="SUPFAM" id="SSF56214">
    <property type="entry name" value="4'-phosphopantetheinyl transferase"/>
    <property type="match status" value="1"/>
</dbReference>
<name>F8F0K5_GRAC1</name>
<dbReference type="HAMAP" id="MF_00101">
    <property type="entry name" value="AcpS"/>
    <property type="match status" value="1"/>
</dbReference>
<keyword evidence="8" id="KW-0963">Cytoplasm</keyword>
<organism evidence="10 11">
    <name type="scientific">Gracilinema caldarium (strain ATCC 51460 / DSM 7334 / H1)</name>
    <name type="common">Treponema caldarium</name>
    <dbReference type="NCBI Taxonomy" id="744872"/>
    <lineage>
        <taxon>Bacteria</taxon>
        <taxon>Pseudomonadati</taxon>
        <taxon>Spirochaetota</taxon>
        <taxon>Spirochaetia</taxon>
        <taxon>Spirochaetales</taxon>
        <taxon>Breznakiellaceae</taxon>
        <taxon>Gracilinema</taxon>
    </lineage>
</organism>
<dbReference type="GO" id="GO:0005737">
    <property type="term" value="C:cytoplasm"/>
    <property type="evidence" value="ECO:0007669"/>
    <property type="project" value="UniProtKB-SubCell"/>
</dbReference>
<dbReference type="InterPro" id="IPR004568">
    <property type="entry name" value="Ppantetheine-prot_Trfase_dom"/>
</dbReference>
<evidence type="ECO:0000256" key="4">
    <source>
        <dbReference type="ARBA" id="ARBA00022832"/>
    </source>
</evidence>
<dbReference type="NCBIfam" id="TIGR00516">
    <property type="entry name" value="acpS"/>
    <property type="match status" value="1"/>
</dbReference>
<evidence type="ECO:0000256" key="3">
    <source>
        <dbReference type="ARBA" id="ARBA00022723"/>
    </source>
</evidence>
<feature type="binding site" evidence="8">
    <location>
        <position position="56"/>
    </location>
    <ligand>
        <name>Mg(2+)</name>
        <dbReference type="ChEBI" id="CHEBI:18420"/>
    </ligand>
</feature>
<evidence type="ECO:0000313" key="10">
    <source>
        <dbReference type="EMBL" id="AEJ19349.1"/>
    </source>
</evidence>
<dbReference type="EMBL" id="CP002868">
    <property type="protein sequence ID" value="AEJ19349.1"/>
    <property type="molecule type" value="Genomic_DNA"/>
</dbReference>
<dbReference type="GO" id="GO:0006633">
    <property type="term" value="P:fatty acid biosynthetic process"/>
    <property type="evidence" value="ECO:0007669"/>
    <property type="project" value="UniProtKB-UniRule"/>
</dbReference>
<evidence type="ECO:0000256" key="8">
    <source>
        <dbReference type="HAMAP-Rule" id="MF_00101"/>
    </source>
</evidence>
<feature type="domain" description="4'-phosphopantetheinyl transferase" evidence="9">
    <location>
        <begin position="4"/>
        <end position="100"/>
    </location>
</feature>
<comment type="cofactor">
    <cofactor evidence="8">
        <name>Mg(2+)</name>
        <dbReference type="ChEBI" id="CHEBI:18420"/>
    </cofactor>
</comment>
<protein>
    <recommendedName>
        <fullName evidence="8">Holo-[acyl-carrier-protein] synthase</fullName>
        <shortName evidence="8">Holo-ACP synthase</shortName>
        <ecNumber evidence="8">2.7.8.7</ecNumber>
    </recommendedName>
    <alternativeName>
        <fullName evidence="8">4'-phosphopantetheinyl transferase AcpS</fullName>
    </alternativeName>
</protein>
<dbReference type="OrthoDB" id="517356at2"/>
<dbReference type="RefSeq" id="WP_013968660.1">
    <property type="nucleotide sequence ID" value="NC_015732.1"/>
</dbReference>
<dbReference type="GO" id="GO:0008897">
    <property type="term" value="F:holo-[acyl-carrier-protein] synthase activity"/>
    <property type="evidence" value="ECO:0007669"/>
    <property type="project" value="UniProtKB-UniRule"/>
</dbReference>
<dbReference type="AlphaFoldDB" id="F8F0K5"/>
<keyword evidence="7 8" id="KW-0275">Fatty acid biosynthesis</keyword>
<feature type="binding site" evidence="8">
    <location>
        <position position="8"/>
    </location>
    <ligand>
        <name>Mg(2+)</name>
        <dbReference type="ChEBI" id="CHEBI:18420"/>
    </ligand>
</feature>
<evidence type="ECO:0000256" key="6">
    <source>
        <dbReference type="ARBA" id="ARBA00023098"/>
    </source>
</evidence>
<dbReference type="InterPro" id="IPR008278">
    <property type="entry name" value="4-PPantetheinyl_Trfase_dom"/>
</dbReference>
<dbReference type="Pfam" id="PF01648">
    <property type="entry name" value="ACPS"/>
    <property type="match status" value="1"/>
</dbReference>
<gene>
    <name evidence="8" type="primary">acpS</name>
    <name evidence="10" type="ordered locus">Spica_1203</name>
</gene>
<sequence length="133" mass="14748">MIKGIGVDVVHVHRLEHWIKVPGLLERYFHPYELETARSRGHGMAVSLAARFAAKEAFGKALGTGLKDIVLKDIMVVNRHNGQPEIEVFGTALTALQKSGANKIHLSLTHEHDNAIAMIVLEQVDDDVNRQKP</sequence>
<dbReference type="NCBIfam" id="TIGR00556">
    <property type="entry name" value="pantethn_trn"/>
    <property type="match status" value="1"/>
</dbReference>
<dbReference type="KEGG" id="scd:Spica_1203"/>
<dbReference type="STRING" id="744872.Spica_1203"/>
<keyword evidence="1 8" id="KW-0444">Lipid biosynthesis</keyword>
<dbReference type="InterPro" id="IPR002582">
    <property type="entry name" value="ACPS"/>
</dbReference>
<comment type="subcellular location">
    <subcellularLocation>
        <location evidence="8">Cytoplasm</location>
    </subcellularLocation>
</comment>
<comment type="function">
    <text evidence="8">Transfers the 4'-phosphopantetheine moiety from coenzyme A to a Ser of acyl-carrier-protein.</text>
</comment>
<evidence type="ECO:0000256" key="5">
    <source>
        <dbReference type="ARBA" id="ARBA00022842"/>
    </source>
</evidence>
<evidence type="ECO:0000256" key="2">
    <source>
        <dbReference type="ARBA" id="ARBA00022679"/>
    </source>
</evidence>
<keyword evidence="3 8" id="KW-0479">Metal-binding</keyword>
<dbReference type="EC" id="2.7.8.7" evidence="8"/>
<evidence type="ECO:0000256" key="7">
    <source>
        <dbReference type="ARBA" id="ARBA00023160"/>
    </source>
</evidence>
<keyword evidence="11" id="KW-1185">Reference proteome</keyword>
<proteinExistence type="inferred from homology"/>
<dbReference type="GO" id="GO:0000287">
    <property type="term" value="F:magnesium ion binding"/>
    <property type="evidence" value="ECO:0007669"/>
    <property type="project" value="UniProtKB-UniRule"/>
</dbReference>
<keyword evidence="2 8" id="KW-0808">Transferase</keyword>
<keyword evidence="5 8" id="KW-0460">Magnesium</keyword>